<evidence type="ECO:0000313" key="3">
    <source>
        <dbReference type="EMBL" id="GAO98792.1"/>
    </source>
</evidence>
<protein>
    <recommendedName>
        <fullName evidence="2">SAF domain-containing protein</fullName>
    </recommendedName>
</protein>
<dbReference type="EMBL" id="BBVC01000092">
    <property type="protein sequence ID" value="GAO98792.1"/>
    <property type="molecule type" value="Genomic_DNA"/>
</dbReference>
<evidence type="ECO:0000256" key="1">
    <source>
        <dbReference type="SAM" id="MobiDB-lite"/>
    </source>
</evidence>
<keyword evidence="4" id="KW-1185">Reference proteome</keyword>
<dbReference type="NCBIfam" id="TIGR03177">
    <property type="entry name" value="pilus_cpaB"/>
    <property type="match status" value="1"/>
</dbReference>
<evidence type="ECO:0000259" key="2">
    <source>
        <dbReference type="SMART" id="SM00858"/>
    </source>
</evidence>
<feature type="region of interest" description="Disordered" evidence="1">
    <location>
        <begin position="234"/>
        <end position="266"/>
    </location>
</feature>
<name>A0A0K8ME86_9PROT</name>
<dbReference type="InterPro" id="IPR017592">
    <property type="entry name" value="Pilus_assmbl_Flp-typ_CpaB"/>
</dbReference>
<feature type="compositionally biased region" description="Basic and acidic residues" evidence="1">
    <location>
        <begin position="235"/>
        <end position="249"/>
    </location>
</feature>
<dbReference type="InterPro" id="IPR031571">
    <property type="entry name" value="RcpC_dom"/>
</dbReference>
<dbReference type="CDD" id="cd11614">
    <property type="entry name" value="SAF_CpaB_FlgA_like"/>
    <property type="match status" value="1"/>
</dbReference>
<organism evidence="3 4">
    <name type="scientific">Caedimonas varicaedens</name>
    <dbReference type="NCBI Taxonomy" id="1629334"/>
    <lineage>
        <taxon>Bacteria</taxon>
        <taxon>Pseudomonadati</taxon>
        <taxon>Pseudomonadota</taxon>
        <taxon>Alphaproteobacteria</taxon>
        <taxon>Holosporales</taxon>
        <taxon>Caedimonadaceae</taxon>
        <taxon>Caedimonas</taxon>
    </lineage>
</organism>
<dbReference type="STRING" id="1629334.Cva_01461"/>
<dbReference type="InterPro" id="IPR013974">
    <property type="entry name" value="SAF"/>
</dbReference>
<proteinExistence type="predicted"/>
<comment type="caution">
    <text evidence="3">The sequence shown here is derived from an EMBL/GenBank/DDBJ whole genome shotgun (WGS) entry which is preliminary data.</text>
</comment>
<evidence type="ECO:0000313" key="4">
    <source>
        <dbReference type="Proteomes" id="UP000036771"/>
    </source>
</evidence>
<accession>A0A0K8ME86</accession>
<dbReference type="SMART" id="SM00858">
    <property type="entry name" value="SAF"/>
    <property type="match status" value="1"/>
</dbReference>
<dbReference type="AlphaFoldDB" id="A0A0K8ME86"/>
<dbReference type="Proteomes" id="UP000036771">
    <property type="component" value="Unassembled WGS sequence"/>
</dbReference>
<reference evidence="3 4" key="1">
    <citation type="submission" date="2015-03" db="EMBL/GenBank/DDBJ databases">
        <title>Caedibacter varicaedens, whole genome shotgun sequence.</title>
        <authorList>
            <person name="Suzuki H."/>
            <person name="Dapper A.L."/>
            <person name="Gibson A.K."/>
            <person name="Jackson C."/>
            <person name="Lee H."/>
            <person name="Pejaver V.R."/>
            <person name="Doak T."/>
            <person name="Lynch M."/>
        </authorList>
    </citation>
    <scope>NUCLEOTIDE SEQUENCE [LARGE SCALE GENOMIC DNA]</scope>
</reference>
<dbReference type="Pfam" id="PF08666">
    <property type="entry name" value="SAF"/>
    <property type="match status" value="1"/>
</dbReference>
<dbReference type="OrthoDB" id="163768at2"/>
<feature type="domain" description="SAF" evidence="2">
    <location>
        <begin position="39"/>
        <end position="106"/>
    </location>
</feature>
<gene>
    <name evidence="3" type="ORF">Cva_01461</name>
</gene>
<feature type="compositionally biased region" description="Basic and acidic residues" evidence="1">
    <location>
        <begin position="257"/>
        <end position="266"/>
    </location>
</feature>
<sequence length="266" mass="28977">MKFKKIIIVSLALLLAIFGVFLLNVINDKKGDSQSVQTTMILISPTTLQPGDVISLSKLLWKDWPTQSISKQYITKEQKQNVKDIEGAVVRYPIFEGEPISLNNVIKTGGKSILAAVIRPGMRAVSVPFNKIVNAPALILPGDVIDVVIPKKELSAGHTDDLVGQTIIRGVRVLAVDNIIQKMNDGKDLSSPRTITLEVTSDQAEDLAASIPEGRIVISMRSVFAGQDVYSDGYPKSDELPVSRGDKPSRTIALFRGSERSEVTVK</sequence>
<dbReference type="Pfam" id="PF16976">
    <property type="entry name" value="RcpC"/>
    <property type="match status" value="1"/>
</dbReference>